<sequence>MKNPTKIDDVLQMVDAFIRTEEFKRAATRLKGSSELKDKKANQSMPEGSSRKGKEKQEIYSLHKNDEKWQKPNKLRSNPLNRNRNKWCEFHDDFGHNTEEYNQLKNIEDLVRRGYLKQYMADQREEKEKARNGKPQEQPQKRIYKATGHKKNDILVVFGGQRSTHASKKHLRALSHRVNFNAVGEKEPHPPNMNFTADDCLGVQYKHEDPLVISIDLNNHNVHRVLVDGRSVGNIIFRNCFEKLMLEEGEESLTKVSYPLIGFNGSVEIPRGKITLPVTIGQGQAARNI</sequence>
<dbReference type="PANTHER" id="PTHR33240:SF17">
    <property type="entry name" value="EUKARYOTIC PEPTIDE CHAIN RELEASE FACTOR GTP-BINDING SUBUNIT-LIKE"/>
    <property type="match status" value="1"/>
</dbReference>
<dbReference type="PANTHER" id="PTHR33240">
    <property type="entry name" value="OS08G0508500 PROTEIN"/>
    <property type="match status" value="1"/>
</dbReference>
<feature type="compositionally biased region" description="Basic and acidic residues" evidence="1">
    <location>
        <begin position="32"/>
        <end position="41"/>
    </location>
</feature>
<dbReference type="CDD" id="cd00303">
    <property type="entry name" value="retropepsin_like"/>
    <property type="match status" value="1"/>
</dbReference>
<organism evidence="2 3">
    <name type="scientific">Spinacia oleracea</name>
    <name type="common">Spinach</name>
    <dbReference type="NCBI Taxonomy" id="3562"/>
    <lineage>
        <taxon>Eukaryota</taxon>
        <taxon>Viridiplantae</taxon>
        <taxon>Streptophyta</taxon>
        <taxon>Embryophyta</taxon>
        <taxon>Tracheophyta</taxon>
        <taxon>Spermatophyta</taxon>
        <taxon>Magnoliopsida</taxon>
        <taxon>eudicotyledons</taxon>
        <taxon>Gunneridae</taxon>
        <taxon>Pentapetalae</taxon>
        <taxon>Caryophyllales</taxon>
        <taxon>Chenopodiaceae</taxon>
        <taxon>Chenopodioideae</taxon>
        <taxon>Anserineae</taxon>
        <taxon>Spinacia</taxon>
    </lineage>
</organism>
<gene>
    <name evidence="3" type="primary">LOC130467354</name>
</gene>
<proteinExistence type="predicted"/>
<dbReference type="GeneID" id="130467354"/>
<reference evidence="2" key="1">
    <citation type="journal article" date="2021" name="Nat. Commun.">
        <title>Genomic analyses provide insights into spinach domestication and the genetic basis of agronomic traits.</title>
        <authorList>
            <person name="Cai X."/>
            <person name="Sun X."/>
            <person name="Xu C."/>
            <person name="Sun H."/>
            <person name="Wang X."/>
            <person name="Ge C."/>
            <person name="Zhang Z."/>
            <person name="Wang Q."/>
            <person name="Fei Z."/>
            <person name="Jiao C."/>
            <person name="Wang Q."/>
        </authorList>
    </citation>
    <scope>NUCLEOTIDE SEQUENCE [LARGE SCALE GENOMIC DNA]</scope>
    <source>
        <strain evidence="2">cv. Varoflay</strain>
    </source>
</reference>
<reference evidence="3" key="2">
    <citation type="submission" date="2025-08" db="UniProtKB">
        <authorList>
            <consortium name="RefSeq"/>
        </authorList>
    </citation>
    <scope>IDENTIFICATION</scope>
    <source>
        <tissue evidence="3">Leaf</tissue>
    </source>
</reference>
<keyword evidence="2" id="KW-1185">Reference proteome</keyword>
<protein>
    <submittedName>
        <fullName evidence="3">Uncharacterized protein</fullName>
    </submittedName>
</protein>
<feature type="compositionally biased region" description="Basic and acidic residues" evidence="1">
    <location>
        <begin position="49"/>
        <end position="58"/>
    </location>
</feature>
<evidence type="ECO:0000256" key="1">
    <source>
        <dbReference type="SAM" id="MobiDB-lite"/>
    </source>
</evidence>
<accession>A0ABM3R870</accession>
<dbReference type="Proteomes" id="UP000813463">
    <property type="component" value="Chromosome 2"/>
</dbReference>
<name>A0ABM3R870_SPIOL</name>
<feature type="region of interest" description="Disordered" evidence="1">
    <location>
        <begin position="28"/>
        <end position="58"/>
    </location>
</feature>
<dbReference type="RefSeq" id="XP_056691827.1">
    <property type="nucleotide sequence ID" value="XM_056835849.1"/>
</dbReference>
<evidence type="ECO:0000313" key="2">
    <source>
        <dbReference type="Proteomes" id="UP000813463"/>
    </source>
</evidence>
<evidence type="ECO:0000313" key="3">
    <source>
        <dbReference type="RefSeq" id="XP_056691827.1"/>
    </source>
</evidence>